<dbReference type="PANTHER" id="PTHR48099">
    <property type="entry name" value="C-1-TETRAHYDROFOLATE SYNTHASE, CYTOPLASMIC-RELATED"/>
    <property type="match status" value="1"/>
</dbReference>
<dbReference type="Gene3D" id="3.40.50.10860">
    <property type="entry name" value="Leucine Dehydrogenase, chain A, domain 1"/>
    <property type="match status" value="1"/>
</dbReference>
<dbReference type="Pfam" id="PF02882">
    <property type="entry name" value="THF_DHG_CYH_C"/>
    <property type="match status" value="1"/>
</dbReference>
<keyword evidence="1" id="KW-0028">Amino-acid biosynthesis</keyword>
<dbReference type="EMBL" id="CP017146">
    <property type="protein sequence ID" value="QHO69136.1"/>
    <property type="molecule type" value="Genomic_DNA"/>
</dbReference>
<dbReference type="AlphaFoldDB" id="A0A7L5AGL5"/>
<dbReference type="KEGG" id="mant:BHD05_05200"/>
<evidence type="ECO:0000256" key="2">
    <source>
        <dbReference type="ARBA" id="ARBA00023102"/>
    </source>
</evidence>
<name>A0A7L5AGL5_9MICO</name>
<dbReference type="GO" id="GO:0035999">
    <property type="term" value="P:tetrahydrofolate interconversion"/>
    <property type="evidence" value="ECO:0007669"/>
    <property type="project" value="TreeGrafter"/>
</dbReference>
<organism evidence="4 5">
    <name type="scientific">Marisediminicola antarctica</name>
    <dbReference type="NCBI Taxonomy" id="674079"/>
    <lineage>
        <taxon>Bacteria</taxon>
        <taxon>Bacillati</taxon>
        <taxon>Actinomycetota</taxon>
        <taxon>Actinomycetes</taxon>
        <taxon>Micrococcales</taxon>
        <taxon>Microbacteriaceae</taxon>
        <taxon>Marisediminicola</taxon>
    </lineage>
</organism>
<proteinExistence type="predicted"/>
<dbReference type="GO" id="GO:0005829">
    <property type="term" value="C:cytosol"/>
    <property type="evidence" value="ECO:0007669"/>
    <property type="project" value="TreeGrafter"/>
</dbReference>
<dbReference type="Proteomes" id="UP000464507">
    <property type="component" value="Chromosome"/>
</dbReference>
<dbReference type="GO" id="GO:0004488">
    <property type="term" value="F:methylenetetrahydrofolate dehydrogenase (NADP+) activity"/>
    <property type="evidence" value="ECO:0007669"/>
    <property type="project" value="InterPro"/>
</dbReference>
<keyword evidence="2" id="KW-0368">Histidine biosynthesis</keyword>
<dbReference type="InterPro" id="IPR020631">
    <property type="entry name" value="THF_DH/CycHdrlase_NAD-bd_dom"/>
</dbReference>
<evidence type="ECO:0000256" key="1">
    <source>
        <dbReference type="ARBA" id="ARBA00022605"/>
    </source>
</evidence>
<reference evidence="4 5" key="1">
    <citation type="submission" date="2016-09" db="EMBL/GenBank/DDBJ databases">
        <title>Complete genome sequence of microbes from the polar regions.</title>
        <authorList>
            <person name="Liao L."/>
            <person name="Chen B."/>
        </authorList>
    </citation>
    <scope>NUCLEOTIDE SEQUENCE [LARGE SCALE GENOMIC DNA]</scope>
    <source>
        <strain evidence="4 5">ZS314</strain>
    </source>
</reference>
<protein>
    <recommendedName>
        <fullName evidence="3">Tetrahydrofolate dehydrogenase/cyclohydrolase NAD(P)-binding domain-containing protein</fullName>
    </recommendedName>
</protein>
<dbReference type="InterPro" id="IPR046346">
    <property type="entry name" value="Aminoacid_DH-like_N_sf"/>
</dbReference>
<dbReference type="GO" id="GO:0004477">
    <property type="term" value="F:methenyltetrahydrofolate cyclohydrolase activity"/>
    <property type="evidence" value="ECO:0007669"/>
    <property type="project" value="TreeGrafter"/>
</dbReference>
<dbReference type="GO" id="GO:0000105">
    <property type="term" value="P:L-histidine biosynthetic process"/>
    <property type="evidence" value="ECO:0007669"/>
    <property type="project" value="UniProtKB-KW"/>
</dbReference>
<keyword evidence="5" id="KW-1185">Reference proteome</keyword>
<evidence type="ECO:0000313" key="5">
    <source>
        <dbReference type="Proteomes" id="UP000464507"/>
    </source>
</evidence>
<dbReference type="SUPFAM" id="SSF53223">
    <property type="entry name" value="Aminoacid dehydrogenase-like, N-terminal domain"/>
    <property type="match status" value="1"/>
</dbReference>
<gene>
    <name evidence="4" type="ORF">BHD05_05200</name>
</gene>
<dbReference type="PANTHER" id="PTHR48099:SF5">
    <property type="entry name" value="C-1-TETRAHYDROFOLATE SYNTHASE, CYTOPLASMIC"/>
    <property type="match status" value="1"/>
</dbReference>
<feature type="domain" description="Tetrahydrofolate dehydrogenase/cyclohydrolase NAD(P)-binding" evidence="3">
    <location>
        <begin position="40"/>
        <end position="73"/>
    </location>
</feature>
<evidence type="ECO:0000259" key="3">
    <source>
        <dbReference type="Pfam" id="PF02882"/>
    </source>
</evidence>
<accession>A0A7L5AGL5</accession>
<evidence type="ECO:0000313" key="4">
    <source>
        <dbReference type="EMBL" id="QHO69136.1"/>
    </source>
</evidence>
<sequence>MTGYIIQLPLPAGLDENAMLELMDPDKDADRLHPMVLGQLVLGVAGYLSPVPGGVGSMTRAMLLVNVVEAAERLR</sequence>